<proteinExistence type="predicted"/>
<name>A0A8X7WI01_BRACI</name>
<evidence type="ECO:0000256" key="1">
    <source>
        <dbReference type="SAM" id="MobiDB-lite"/>
    </source>
</evidence>
<protein>
    <submittedName>
        <fullName evidence="2">Uncharacterized protein</fullName>
    </submittedName>
</protein>
<accession>A0A8X7WI01</accession>
<evidence type="ECO:0000313" key="2">
    <source>
        <dbReference type="EMBL" id="KAG2329991.1"/>
    </source>
</evidence>
<organism evidence="2 3">
    <name type="scientific">Brassica carinata</name>
    <name type="common">Ethiopian mustard</name>
    <name type="synonym">Abyssinian cabbage</name>
    <dbReference type="NCBI Taxonomy" id="52824"/>
    <lineage>
        <taxon>Eukaryota</taxon>
        <taxon>Viridiplantae</taxon>
        <taxon>Streptophyta</taxon>
        <taxon>Embryophyta</taxon>
        <taxon>Tracheophyta</taxon>
        <taxon>Spermatophyta</taxon>
        <taxon>Magnoliopsida</taxon>
        <taxon>eudicotyledons</taxon>
        <taxon>Gunneridae</taxon>
        <taxon>Pentapetalae</taxon>
        <taxon>rosids</taxon>
        <taxon>malvids</taxon>
        <taxon>Brassicales</taxon>
        <taxon>Brassicaceae</taxon>
        <taxon>Brassiceae</taxon>
        <taxon>Brassica</taxon>
    </lineage>
</organism>
<feature type="compositionally biased region" description="Polar residues" evidence="1">
    <location>
        <begin position="11"/>
        <end position="23"/>
    </location>
</feature>
<dbReference type="AlphaFoldDB" id="A0A8X7WI01"/>
<dbReference type="EMBL" id="JAAMPC010000001">
    <property type="protein sequence ID" value="KAG2329991.1"/>
    <property type="molecule type" value="Genomic_DNA"/>
</dbReference>
<gene>
    <name evidence="2" type="ORF">Bca52824_001171</name>
</gene>
<keyword evidence="3" id="KW-1185">Reference proteome</keyword>
<sequence length="106" mass="12121">MESQPVLDLGNPSTKTTDMSTQGRDGIGRAEYKPWFDALDLAFLQTTHRPHILSMSFIKTWPVKMLINCLLCFPNSDMSHETTSMSFPKKQLPQRTLRHTQAVIKE</sequence>
<reference evidence="2 3" key="1">
    <citation type="submission" date="2020-02" db="EMBL/GenBank/DDBJ databases">
        <authorList>
            <person name="Ma Q."/>
            <person name="Huang Y."/>
            <person name="Song X."/>
            <person name="Pei D."/>
        </authorList>
    </citation>
    <scope>NUCLEOTIDE SEQUENCE [LARGE SCALE GENOMIC DNA]</scope>
    <source>
        <strain evidence="2">Sxm20200214</strain>
        <tissue evidence="2">Leaf</tissue>
    </source>
</reference>
<feature type="region of interest" description="Disordered" evidence="1">
    <location>
        <begin position="82"/>
        <end position="106"/>
    </location>
</feature>
<feature type="region of interest" description="Disordered" evidence="1">
    <location>
        <begin position="1"/>
        <end position="25"/>
    </location>
</feature>
<evidence type="ECO:0000313" key="3">
    <source>
        <dbReference type="Proteomes" id="UP000886595"/>
    </source>
</evidence>
<dbReference type="Proteomes" id="UP000886595">
    <property type="component" value="Unassembled WGS sequence"/>
</dbReference>
<comment type="caution">
    <text evidence="2">The sequence shown here is derived from an EMBL/GenBank/DDBJ whole genome shotgun (WGS) entry which is preliminary data.</text>
</comment>